<gene>
    <name evidence="1" type="ORF">MKP09_14155</name>
</gene>
<comment type="caution">
    <text evidence="1">The sequence shown here is derived from an EMBL/GenBank/DDBJ whole genome shotgun (WGS) entry which is preliminary data.</text>
</comment>
<proteinExistence type="predicted"/>
<evidence type="ECO:0000313" key="1">
    <source>
        <dbReference type="EMBL" id="MCH5598965.1"/>
    </source>
</evidence>
<protein>
    <recommendedName>
        <fullName evidence="3">Alpha/beta hydrolase fold-3 domain-containing protein</fullName>
    </recommendedName>
</protein>
<dbReference type="RefSeq" id="WP_240830627.1">
    <property type="nucleotide sequence ID" value="NZ_JAKWBL010000002.1"/>
</dbReference>
<evidence type="ECO:0000313" key="2">
    <source>
        <dbReference type="Proteomes" id="UP001202248"/>
    </source>
</evidence>
<keyword evidence="2" id="KW-1185">Reference proteome</keyword>
<name>A0ABS9SKT0_9BACT</name>
<sequence>MAPLHFVRKDAPPTILITGDRELEMMGRYEENAYWYRMMKLVGHKSSKLFELEGYDHGNMPEGGYPILLREMRERIKEINSDKK</sequence>
<dbReference type="Proteomes" id="UP001202248">
    <property type="component" value="Unassembled WGS sequence"/>
</dbReference>
<evidence type="ECO:0008006" key="3">
    <source>
        <dbReference type="Google" id="ProtNLM"/>
    </source>
</evidence>
<accession>A0ABS9SKT0</accession>
<dbReference type="EMBL" id="JAKWBL010000002">
    <property type="protein sequence ID" value="MCH5598965.1"/>
    <property type="molecule type" value="Genomic_DNA"/>
</dbReference>
<reference evidence="1 2" key="1">
    <citation type="submission" date="2022-02" db="EMBL/GenBank/DDBJ databases">
        <authorList>
            <person name="Min J."/>
        </authorList>
    </citation>
    <scope>NUCLEOTIDE SEQUENCE [LARGE SCALE GENOMIC DNA]</scope>
    <source>
        <strain evidence="1 2">GR10-1</strain>
    </source>
</reference>
<organism evidence="1 2">
    <name type="scientific">Niabella ginsengisoli</name>
    <dbReference type="NCBI Taxonomy" id="522298"/>
    <lineage>
        <taxon>Bacteria</taxon>
        <taxon>Pseudomonadati</taxon>
        <taxon>Bacteroidota</taxon>
        <taxon>Chitinophagia</taxon>
        <taxon>Chitinophagales</taxon>
        <taxon>Chitinophagaceae</taxon>
        <taxon>Niabella</taxon>
    </lineage>
</organism>